<dbReference type="InterPro" id="IPR050222">
    <property type="entry name" value="MATE_MdtK"/>
</dbReference>
<keyword evidence="2" id="KW-0812">Transmembrane</keyword>
<keyword evidence="4" id="KW-1185">Reference proteome</keyword>
<reference evidence="3 4" key="1">
    <citation type="submission" date="2020-08" db="EMBL/GenBank/DDBJ databases">
        <title>Genomic Encyclopedia of Type Strains, Phase IV (KMG-IV): sequencing the most valuable type-strain genomes for metagenomic binning, comparative biology and taxonomic classification.</title>
        <authorList>
            <person name="Goeker M."/>
        </authorList>
    </citation>
    <scope>NUCLEOTIDE SEQUENCE [LARGE SCALE GENOMIC DNA]</scope>
    <source>
        <strain evidence="3 4">DSM 23960</strain>
    </source>
</reference>
<protein>
    <submittedName>
        <fullName evidence="3">MATE family multidrug resistance protein</fullName>
    </submittedName>
</protein>
<dbReference type="NCBIfam" id="TIGR00797">
    <property type="entry name" value="matE"/>
    <property type="match status" value="1"/>
</dbReference>
<feature type="transmembrane region" description="Helical" evidence="2">
    <location>
        <begin position="15"/>
        <end position="34"/>
    </location>
</feature>
<evidence type="ECO:0000313" key="4">
    <source>
        <dbReference type="Proteomes" id="UP000529946"/>
    </source>
</evidence>
<evidence type="ECO:0000313" key="3">
    <source>
        <dbReference type="EMBL" id="MBB4082531.1"/>
    </source>
</evidence>
<feature type="transmembrane region" description="Helical" evidence="2">
    <location>
        <begin position="197"/>
        <end position="217"/>
    </location>
</feature>
<evidence type="ECO:0000256" key="1">
    <source>
        <dbReference type="ARBA" id="ARBA00022448"/>
    </source>
</evidence>
<accession>A0A7W6JE70</accession>
<dbReference type="GO" id="GO:0042910">
    <property type="term" value="F:xenobiotic transmembrane transporter activity"/>
    <property type="evidence" value="ECO:0007669"/>
    <property type="project" value="InterPro"/>
</dbReference>
<dbReference type="InterPro" id="IPR002528">
    <property type="entry name" value="MATE_fam"/>
</dbReference>
<feature type="transmembrane region" description="Helical" evidence="2">
    <location>
        <begin position="167"/>
        <end position="191"/>
    </location>
</feature>
<feature type="transmembrane region" description="Helical" evidence="2">
    <location>
        <begin position="314"/>
        <end position="340"/>
    </location>
</feature>
<feature type="transmembrane region" description="Helical" evidence="2">
    <location>
        <begin position="54"/>
        <end position="75"/>
    </location>
</feature>
<dbReference type="Proteomes" id="UP000529946">
    <property type="component" value="Unassembled WGS sequence"/>
</dbReference>
<feature type="transmembrane region" description="Helical" evidence="2">
    <location>
        <begin position="352"/>
        <end position="375"/>
    </location>
</feature>
<dbReference type="RefSeq" id="WP_183203601.1">
    <property type="nucleotide sequence ID" value="NZ_BAAAER010000006.1"/>
</dbReference>
<evidence type="ECO:0000256" key="2">
    <source>
        <dbReference type="SAM" id="Phobius"/>
    </source>
</evidence>
<feature type="transmembrane region" description="Helical" evidence="2">
    <location>
        <begin position="96"/>
        <end position="116"/>
    </location>
</feature>
<feature type="transmembrane region" description="Helical" evidence="2">
    <location>
        <begin position="136"/>
        <end position="155"/>
    </location>
</feature>
<feature type="transmembrane region" description="Helical" evidence="2">
    <location>
        <begin position="387"/>
        <end position="407"/>
    </location>
</feature>
<dbReference type="GO" id="GO:0015297">
    <property type="term" value="F:antiporter activity"/>
    <property type="evidence" value="ECO:0007669"/>
    <property type="project" value="InterPro"/>
</dbReference>
<organism evidence="3 4">
    <name type="scientific">Brevundimonas lenta</name>
    <dbReference type="NCBI Taxonomy" id="424796"/>
    <lineage>
        <taxon>Bacteria</taxon>
        <taxon>Pseudomonadati</taxon>
        <taxon>Pseudomonadota</taxon>
        <taxon>Alphaproteobacteria</taxon>
        <taxon>Caulobacterales</taxon>
        <taxon>Caulobacteraceae</taxon>
        <taxon>Brevundimonas</taxon>
    </lineage>
</organism>
<dbReference type="PANTHER" id="PTHR43298:SF2">
    <property type="entry name" value="FMN_FAD EXPORTER YEEO-RELATED"/>
    <property type="match status" value="1"/>
</dbReference>
<feature type="transmembrane region" description="Helical" evidence="2">
    <location>
        <begin position="277"/>
        <end position="302"/>
    </location>
</feature>
<feature type="transmembrane region" description="Helical" evidence="2">
    <location>
        <begin position="413"/>
        <end position="433"/>
    </location>
</feature>
<comment type="caution">
    <text evidence="3">The sequence shown here is derived from an EMBL/GenBank/DDBJ whole genome shotgun (WGS) entry which is preliminary data.</text>
</comment>
<dbReference type="Pfam" id="PF01554">
    <property type="entry name" value="MatE"/>
    <property type="match status" value="2"/>
</dbReference>
<feature type="transmembrane region" description="Helical" evidence="2">
    <location>
        <begin position="252"/>
        <end position="271"/>
    </location>
</feature>
<dbReference type="AlphaFoldDB" id="A0A7W6JE70"/>
<proteinExistence type="predicted"/>
<keyword evidence="1" id="KW-0813">Transport</keyword>
<dbReference type="EMBL" id="JACIDM010000001">
    <property type="protein sequence ID" value="MBB4082531.1"/>
    <property type="molecule type" value="Genomic_DNA"/>
</dbReference>
<name>A0A7W6JE70_9CAUL</name>
<keyword evidence="2" id="KW-0472">Membrane</keyword>
<dbReference type="GO" id="GO:0005886">
    <property type="term" value="C:plasma membrane"/>
    <property type="evidence" value="ECO:0007669"/>
    <property type="project" value="TreeGrafter"/>
</dbReference>
<sequence length="446" mass="47177">MFGLSSQTRVTLKDLLHLAWPVVLARIGIMTMGLTDAIVVGNYSGEQLAFHALAWAPTAILVTTAVGLMLGVQVMTARMLGEGRTHEVGAVFRRGVVYALQIGVVSMIALIALGPWGLRHANLAEGLGEGAGGPLVIFALSMPAYLVSVAGQFFLEALHKPKPGMWAMWIANGVNLALNLVLVPDLLGIGWSGAAASAWATFGARLALAVFLIWYILRLPEARALGVFDRPKRDIPAEREQRKVGYGAGSSYFIEVGAFAAMTFIAGQLGAVETSAWTIVLNISAIVFMVPMGLSSATAVLVGKSYGAADGRGVMRAGLVGIGVVTVLATVIAFVVWPTAPWLASAYNRDPALLAVAIPAIVLATLFFVADAMQVVAAQANRAAGDVWWPTIMHFVSYTAIMMPLGWWLAHRIGVNGLVWAVIVASLVSAALLTGRFVRVARRLPA</sequence>
<gene>
    <name evidence="3" type="ORF">GGR12_001370</name>
</gene>
<dbReference type="PANTHER" id="PTHR43298">
    <property type="entry name" value="MULTIDRUG RESISTANCE PROTEIN NORM-RELATED"/>
    <property type="match status" value="1"/>
</dbReference>
<keyword evidence="2" id="KW-1133">Transmembrane helix</keyword>